<evidence type="ECO:0000256" key="6">
    <source>
        <dbReference type="SAM" id="Phobius"/>
    </source>
</evidence>
<name>A0A1C4C4F8_RHOSG</name>
<keyword evidence="5 6" id="KW-0472">Membrane</keyword>
<evidence type="ECO:0000313" key="9">
    <source>
        <dbReference type="EMBL" id="PCK26999.1"/>
    </source>
</evidence>
<dbReference type="InterPro" id="IPR051401">
    <property type="entry name" value="GtrA_CellWall_Glycosyl"/>
</dbReference>
<comment type="similarity">
    <text evidence="2">Belongs to the GtrA family.</text>
</comment>
<feature type="transmembrane region" description="Helical" evidence="6">
    <location>
        <begin position="28"/>
        <end position="50"/>
    </location>
</feature>
<dbReference type="Pfam" id="PF04138">
    <property type="entry name" value="GtrA_DPMS_TM"/>
    <property type="match status" value="1"/>
</dbReference>
<evidence type="ECO:0000313" key="10">
    <source>
        <dbReference type="Proteomes" id="UP000230886"/>
    </source>
</evidence>
<gene>
    <name evidence="9" type="ORF">CHR55_12275</name>
    <name evidence="8" type="ORF">PXH69_26850</name>
</gene>
<organism evidence="9 10">
    <name type="scientific">Rhodococcus qingshengii</name>
    <dbReference type="NCBI Taxonomy" id="334542"/>
    <lineage>
        <taxon>Bacteria</taxon>
        <taxon>Bacillati</taxon>
        <taxon>Actinomycetota</taxon>
        <taxon>Actinomycetes</taxon>
        <taxon>Mycobacteriales</taxon>
        <taxon>Nocardiaceae</taxon>
        <taxon>Rhodococcus</taxon>
        <taxon>Rhodococcus erythropolis group</taxon>
    </lineage>
</organism>
<protein>
    <submittedName>
        <fullName evidence="9">GtrA family protein</fullName>
    </submittedName>
</protein>
<dbReference type="GeneID" id="64142873"/>
<evidence type="ECO:0000256" key="4">
    <source>
        <dbReference type="ARBA" id="ARBA00022989"/>
    </source>
</evidence>
<dbReference type="EMBL" id="NOVD01000006">
    <property type="protein sequence ID" value="PCK26999.1"/>
    <property type="molecule type" value="Genomic_DNA"/>
</dbReference>
<accession>A0A1X0M1E0</accession>
<dbReference type="Proteomes" id="UP001217325">
    <property type="component" value="Unassembled WGS sequence"/>
</dbReference>
<evidence type="ECO:0000313" key="8">
    <source>
        <dbReference type="EMBL" id="MDE8648596.1"/>
    </source>
</evidence>
<keyword evidence="4 6" id="KW-1133">Transmembrane helix</keyword>
<dbReference type="GO" id="GO:0000271">
    <property type="term" value="P:polysaccharide biosynthetic process"/>
    <property type="evidence" value="ECO:0007669"/>
    <property type="project" value="InterPro"/>
</dbReference>
<evidence type="ECO:0000256" key="1">
    <source>
        <dbReference type="ARBA" id="ARBA00004141"/>
    </source>
</evidence>
<dbReference type="GO" id="GO:0005886">
    <property type="term" value="C:plasma membrane"/>
    <property type="evidence" value="ECO:0007669"/>
    <property type="project" value="TreeGrafter"/>
</dbReference>
<evidence type="ECO:0000259" key="7">
    <source>
        <dbReference type="Pfam" id="PF04138"/>
    </source>
</evidence>
<dbReference type="AlphaFoldDB" id="A0A1C4C4F8"/>
<accession>A0A1C4C4F8</accession>
<feature type="transmembrane region" description="Helical" evidence="6">
    <location>
        <begin position="93"/>
        <end position="110"/>
    </location>
</feature>
<feature type="transmembrane region" description="Helical" evidence="6">
    <location>
        <begin position="56"/>
        <end position="73"/>
    </location>
</feature>
<proteinExistence type="inferred from homology"/>
<sequence length="187" mass="21010">MAFVEKMVNRLPERVLVRVLPHAEMLKFLVVGGIAFIVTTVLFFGIKWTVLPQHPVTANILAVLIATVLSYVLNREWSFAQRGGRQRHHEAALFFIVAGIGLAINQVPLWTSRYVFHLRQPEVSVLMENFADFISGSIIGTLLATAFRWWAMRRYVFPEEATDSQVVLDIEATPGTKTPTTDATALD</sequence>
<reference evidence="9 10" key="1">
    <citation type="submission" date="2017-07" db="EMBL/GenBank/DDBJ databases">
        <title>Draft sequence of Rhodococcus enclensis 23b-28.</title>
        <authorList>
            <person name="Besaury L."/>
            <person name="Sancelme M."/>
            <person name="Amato P."/>
            <person name="Lallement A."/>
            <person name="Delort A.-M."/>
        </authorList>
    </citation>
    <scope>NUCLEOTIDE SEQUENCE [LARGE SCALE GENOMIC DNA]</scope>
    <source>
        <strain evidence="9 10">23b-28</strain>
    </source>
</reference>
<dbReference type="PANTHER" id="PTHR38459:SF1">
    <property type="entry name" value="PROPHAGE BACTOPRENOL-LINKED GLUCOSE TRANSLOCASE HOMOLOG"/>
    <property type="match status" value="1"/>
</dbReference>
<dbReference type="PANTHER" id="PTHR38459">
    <property type="entry name" value="PROPHAGE BACTOPRENOL-LINKED GLUCOSE TRANSLOCASE HOMOLOG"/>
    <property type="match status" value="1"/>
</dbReference>
<reference evidence="8" key="2">
    <citation type="submission" date="2023-02" db="EMBL/GenBank/DDBJ databases">
        <title>A novel hydrolase synthesized by Rhodococcus erythropolis HQ is responsible for the detoxification of Zearalenone.</title>
        <authorList>
            <person name="Hu J."/>
            <person name="Xu J."/>
        </authorList>
    </citation>
    <scope>NUCLEOTIDE SEQUENCE</scope>
    <source>
        <strain evidence="8">HQ</strain>
    </source>
</reference>
<dbReference type="Proteomes" id="UP000230886">
    <property type="component" value="Unassembled WGS sequence"/>
</dbReference>
<evidence type="ECO:0000256" key="3">
    <source>
        <dbReference type="ARBA" id="ARBA00022692"/>
    </source>
</evidence>
<dbReference type="RefSeq" id="WP_003939753.1">
    <property type="nucleotide sequence ID" value="NZ_AP023172.1"/>
</dbReference>
<evidence type="ECO:0000256" key="2">
    <source>
        <dbReference type="ARBA" id="ARBA00009399"/>
    </source>
</evidence>
<evidence type="ECO:0000256" key="5">
    <source>
        <dbReference type="ARBA" id="ARBA00023136"/>
    </source>
</evidence>
<dbReference type="EMBL" id="JARDXE010000020">
    <property type="protein sequence ID" value="MDE8648596.1"/>
    <property type="molecule type" value="Genomic_DNA"/>
</dbReference>
<comment type="subcellular location">
    <subcellularLocation>
        <location evidence="1">Membrane</location>
        <topology evidence="1">Multi-pass membrane protein</topology>
    </subcellularLocation>
</comment>
<keyword evidence="3 6" id="KW-0812">Transmembrane</keyword>
<feature type="transmembrane region" description="Helical" evidence="6">
    <location>
        <begin position="130"/>
        <end position="151"/>
    </location>
</feature>
<dbReference type="InterPro" id="IPR007267">
    <property type="entry name" value="GtrA_DPMS_TM"/>
</dbReference>
<feature type="domain" description="GtrA/DPMS transmembrane" evidence="7">
    <location>
        <begin position="27"/>
        <end position="157"/>
    </location>
</feature>
<comment type="caution">
    <text evidence="9">The sequence shown here is derived from an EMBL/GenBank/DDBJ whole genome shotgun (WGS) entry which is preliminary data.</text>
</comment>